<evidence type="ECO:0000256" key="1">
    <source>
        <dbReference type="SAM" id="Coils"/>
    </source>
</evidence>
<protein>
    <submittedName>
        <fullName evidence="2">Uncharacterized protein</fullName>
    </submittedName>
</protein>
<accession>A0ABQ5IWW8</accession>
<organism evidence="2 3">
    <name type="scientific">Tanacetum coccineum</name>
    <dbReference type="NCBI Taxonomy" id="301880"/>
    <lineage>
        <taxon>Eukaryota</taxon>
        <taxon>Viridiplantae</taxon>
        <taxon>Streptophyta</taxon>
        <taxon>Embryophyta</taxon>
        <taxon>Tracheophyta</taxon>
        <taxon>Spermatophyta</taxon>
        <taxon>Magnoliopsida</taxon>
        <taxon>eudicotyledons</taxon>
        <taxon>Gunneridae</taxon>
        <taxon>Pentapetalae</taxon>
        <taxon>asterids</taxon>
        <taxon>campanulids</taxon>
        <taxon>Asterales</taxon>
        <taxon>Asteraceae</taxon>
        <taxon>Asteroideae</taxon>
        <taxon>Anthemideae</taxon>
        <taxon>Anthemidinae</taxon>
        <taxon>Tanacetum</taxon>
    </lineage>
</organism>
<evidence type="ECO:0000313" key="2">
    <source>
        <dbReference type="EMBL" id="GJU03449.1"/>
    </source>
</evidence>
<reference evidence="2" key="2">
    <citation type="submission" date="2022-01" db="EMBL/GenBank/DDBJ databases">
        <authorList>
            <person name="Yamashiro T."/>
            <person name="Shiraishi A."/>
            <person name="Satake H."/>
            <person name="Nakayama K."/>
        </authorList>
    </citation>
    <scope>NUCLEOTIDE SEQUENCE</scope>
</reference>
<evidence type="ECO:0000313" key="3">
    <source>
        <dbReference type="Proteomes" id="UP001151760"/>
    </source>
</evidence>
<keyword evidence="1" id="KW-0175">Coiled coil</keyword>
<dbReference type="Proteomes" id="UP001151760">
    <property type="component" value="Unassembled WGS sequence"/>
</dbReference>
<reference evidence="2" key="1">
    <citation type="journal article" date="2022" name="Int. J. Mol. Sci.">
        <title>Draft Genome of Tanacetum Coccineum: Genomic Comparison of Closely Related Tanacetum-Family Plants.</title>
        <authorList>
            <person name="Yamashiro T."/>
            <person name="Shiraishi A."/>
            <person name="Nakayama K."/>
            <person name="Satake H."/>
        </authorList>
    </citation>
    <scope>NUCLEOTIDE SEQUENCE</scope>
</reference>
<feature type="coiled-coil region" evidence="1">
    <location>
        <begin position="68"/>
        <end position="102"/>
    </location>
</feature>
<name>A0ABQ5IWW8_9ASTR</name>
<keyword evidence="3" id="KW-1185">Reference proteome</keyword>
<gene>
    <name evidence="2" type="ORF">Tco_1113787</name>
</gene>
<sequence length="179" mass="19775">MNGLQGIEQGDNTRRTCTNGTSDALVVQDNALIGLTQRPRICRGTVSCSSKNEAIYEETIISLRIIEVKDKSNAVTRLKNQLDETLREKDDLKAKLEQISNEKVNNVRVNGVNTTGQTAVSAIKGNGVTVVKALAGKSQQLEDQRYLTVDVPVMTGNKDYLTNYQDHLMEVFVAIFLEC</sequence>
<comment type="caution">
    <text evidence="2">The sequence shown here is derived from an EMBL/GenBank/DDBJ whole genome shotgun (WGS) entry which is preliminary data.</text>
</comment>
<proteinExistence type="predicted"/>
<dbReference type="EMBL" id="BQNB010021154">
    <property type="protein sequence ID" value="GJU03449.1"/>
    <property type="molecule type" value="Genomic_DNA"/>
</dbReference>